<evidence type="ECO:0000313" key="3">
    <source>
        <dbReference type="EMBL" id="BAY57341.1"/>
    </source>
</evidence>
<dbReference type="Pfam" id="PF04069">
    <property type="entry name" value="OpuAC"/>
    <property type="match status" value="1"/>
</dbReference>
<sequence length="294" mass="33155">MKLKKLFTFALLAVCLTGLIVACQPGGDRIVIGSKNFTEQNILGELLAQQIERKTNLKVDRRLNLGGTFICLTAIQKGEIDIYPEYTGTAYNAILKLGANSDPKKTRETVESRFKRDFKLLWSKPFGFNNSFAMVIRGEDARRLKLQTLSQAAPQTPKWRAGFGPEFLNREDGFPGLAKHYNLKFTQPPKVMDLGLLYRSLNDKQVDIVAGNTTDGLLSTLDLTVLQDDKRYFPPYEAAAVVRQETLQKHPELKDVLDQLGGLISDKTMQELNFRVDGKKEDIKAVVRDFLKSR</sequence>
<protein>
    <submittedName>
        <fullName evidence="3">Binding protein of ABC transporter component</fullName>
    </submittedName>
</protein>
<evidence type="ECO:0000259" key="2">
    <source>
        <dbReference type="Pfam" id="PF04069"/>
    </source>
</evidence>
<feature type="domain" description="ABC-type glycine betaine transport system substrate-binding" evidence="2">
    <location>
        <begin position="29"/>
        <end position="292"/>
    </location>
</feature>
<evidence type="ECO:0000313" key="4">
    <source>
        <dbReference type="Proteomes" id="UP000217895"/>
    </source>
</evidence>
<organism evidence="3 4">
    <name type="scientific">Leptolyngbya boryana NIES-2135</name>
    <dbReference type="NCBI Taxonomy" id="1973484"/>
    <lineage>
        <taxon>Bacteria</taxon>
        <taxon>Bacillati</taxon>
        <taxon>Cyanobacteriota</taxon>
        <taxon>Cyanophyceae</taxon>
        <taxon>Leptolyngbyales</taxon>
        <taxon>Leptolyngbyaceae</taxon>
        <taxon>Leptolyngbya group</taxon>
        <taxon>Leptolyngbya</taxon>
    </lineage>
</organism>
<keyword evidence="4" id="KW-1185">Reference proteome</keyword>
<dbReference type="Gene3D" id="3.40.190.10">
    <property type="entry name" value="Periplasmic binding protein-like II"/>
    <property type="match status" value="1"/>
</dbReference>
<proteinExistence type="predicted"/>
<feature type="chain" id="PRO_5011112906" evidence="1">
    <location>
        <begin position="23"/>
        <end position="294"/>
    </location>
</feature>
<reference evidence="3 4" key="1">
    <citation type="submission" date="2017-06" db="EMBL/GenBank/DDBJ databases">
        <title>Genome sequencing of cyanobaciteial culture collection at National Institute for Environmental Studies (NIES).</title>
        <authorList>
            <person name="Hirose Y."/>
            <person name="Shimura Y."/>
            <person name="Fujisawa T."/>
            <person name="Nakamura Y."/>
            <person name="Kawachi M."/>
        </authorList>
    </citation>
    <scope>NUCLEOTIDE SEQUENCE [LARGE SCALE GENOMIC DNA]</scope>
    <source>
        <strain evidence="3 4">NIES-2135</strain>
    </source>
</reference>
<accession>A0A1Z4JKU3</accession>
<dbReference type="PROSITE" id="PS51257">
    <property type="entry name" value="PROKAR_LIPOPROTEIN"/>
    <property type="match status" value="1"/>
</dbReference>
<feature type="signal peptide" evidence="1">
    <location>
        <begin position="1"/>
        <end position="22"/>
    </location>
</feature>
<dbReference type="SUPFAM" id="SSF53850">
    <property type="entry name" value="Periplasmic binding protein-like II"/>
    <property type="match status" value="1"/>
</dbReference>
<gene>
    <name evidence="3" type="ORF">NIES2135_42060</name>
</gene>
<keyword evidence="1" id="KW-0732">Signal</keyword>
<dbReference type="InterPro" id="IPR007210">
    <property type="entry name" value="ABC_Gly_betaine_transp_sub-bd"/>
</dbReference>
<dbReference type="GO" id="GO:0022857">
    <property type="term" value="F:transmembrane transporter activity"/>
    <property type="evidence" value="ECO:0007669"/>
    <property type="project" value="InterPro"/>
</dbReference>
<dbReference type="EMBL" id="AP018203">
    <property type="protein sequence ID" value="BAY57341.1"/>
    <property type="molecule type" value="Genomic_DNA"/>
</dbReference>
<dbReference type="Gene3D" id="3.40.190.120">
    <property type="entry name" value="Osmoprotection protein (prox), domain 2"/>
    <property type="match status" value="1"/>
</dbReference>
<dbReference type="Proteomes" id="UP000217895">
    <property type="component" value="Chromosome"/>
</dbReference>
<dbReference type="CDD" id="cd13613">
    <property type="entry name" value="PBP2_Opu_like_2"/>
    <property type="match status" value="1"/>
</dbReference>
<dbReference type="GO" id="GO:0043190">
    <property type="term" value="C:ATP-binding cassette (ABC) transporter complex"/>
    <property type="evidence" value="ECO:0007669"/>
    <property type="project" value="InterPro"/>
</dbReference>
<dbReference type="AlphaFoldDB" id="A0A1Z4JKU3"/>
<name>A0A1Z4JKU3_LEPBY</name>
<evidence type="ECO:0000256" key="1">
    <source>
        <dbReference type="SAM" id="SignalP"/>
    </source>
</evidence>